<feature type="compositionally biased region" description="Polar residues" evidence="1">
    <location>
        <begin position="210"/>
        <end position="220"/>
    </location>
</feature>
<feature type="compositionally biased region" description="Acidic residues" evidence="1">
    <location>
        <begin position="268"/>
        <end position="287"/>
    </location>
</feature>
<dbReference type="PANTHER" id="PTHR47412">
    <property type="entry name" value="FI01434P-RELATED"/>
    <property type="match status" value="1"/>
</dbReference>
<keyword evidence="3" id="KW-1185">Reference proteome</keyword>
<feature type="compositionally biased region" description="Low complexity" evidence="1">
    <location>
        <begin position="410"/>
        <end position="429"/>
    </location>
</feature>
<name>A0A1B0G785_GLOMM</name>
<evidence type="ECO:0000313" key="2">
    <source>
        <dbReference type="EnsemblMetazoa" id="GMOY009178-PA"/>
    </source>
</evidence>
<proteinExistence type="predicted"/>
<accession>A0A1B0G785</accession>
<dbReference type="PANTHER" id="PTHR47412:SF1">
    <property type="entry name" value="FI01434P-RELATED"/>
    <property type="match status" value="1"/>
</dbReference>
<dbReference type="STRING" id="37546.A0A1B0G785"/>
<dbReference type="EMBL" id="CCAG010021626">
    <property type="status" value="NOT_ANNOTATED_CDS"/>
    <property type="molecule type" value="Genomic_DNA"/>
</dbReference>
<dbReference type="AlphaFoldDB" id="A0A1B0G785"/>
<dbReference type="Proteomes" id="UP000092444">
    <property type="component" value="Unassembled WGS sequence"/>
</dbReference>
<feature type="compositionally biased region" description="Basic and acidic residues" evidence="1">
    <location>
        <begin position="161"/>
        <end position="173"/>
    </location>
</feature>
<feature type="compositionally biased region" description="Low complexity" evidence="1">
    <location>
        <begin position="174"/>
        <end position="187"/>
    </location>
</feature>
<feature type="region of interest" description="Disordered" evidence="1">
    <location>
        <begin position="268"/>
        <end position="288"/>
    </location>
</feature>
<feature type="compositionally biased region" description="Basic and acidic residues" evidence="1">
    <location>
        <begin position="141"/>
        <end position="154"/>
    </location>
</feature>
<organism evidence="2 3">
    <name type="scientific">Glossina morsitans morsitans</name>
    <name type="common">Savannah tsetse fly</name>
    <dbReference type="NCBI Taxonomy" id="37546"/>
    <lineage>
        <taxon>Eukaryota</taxon>
        <taxon>Metazoa</taxon>
        <taxon>Ecdysozoa</taxon>
        <taxon>Arthropoda</taxon>
        <taxon>Hexapoda</taxon>
        <taxon>Insecta</taxon>
        <taxon>Pterygota</taxon>
        <taxon>Neoptera</taxon>
        <taxon>Endopterygota</taxon>
        <taxon>Diptera</taxon>
        <taxon>Brachycera</taxon>
        <taxon>Muscomorpha</taxon>
        <taxon>Hippoboscoidea</taxon>
        <taxon>Glossinidae</taxon>
        <taxon>Glossina</taxon>
    </lineage>
</organism>
<feature type="region of interest" description="Disordered" evidence="1">
    <location>
        <begin position="124"/>
        <end position="237"/>
    </location>
</feature>
<sequence>MSRMELEKDLKNSIINFDRRVLITELLELYELELEDIEEILLLYLKEQEQINGSKYDKRFAVWAEEQLNEDDIREVCKIVEESKLAECKLQKLETMLYSVEILGGAKPAGAIFKPMAIAKDAKLKQVPKQQANGSSTLEKNSTRKESARSKVRENVQTVCKTEDRLNDSDEKSTTSGKVSKTSSTESQTNSRDKRTSNKNSPTKLIKNQKGINTYFTNGLSKKKSDESKSMKKLEVAPKKKEDFFKKLSFNNMTREASFNASIQLFDEEVEKEDDAEQIESSDEEEKLEALKRDIISSDVELEDKAAHASSSCKRRRIIDSDDEEDEPPPEKQGKLEDTKKEEDLKPQTFLDDDGFVITVKPKSGNKSLIKNKTISSPESKKPKIQNGKKSTIPVNTQDQQPSSSSYLQAPTSSPSAPSDPGGSPGATDTQQPIKDPDTPEMDPNIGDPALVIGNIGQNSASESQNFVNNTNTDGYIVTGDEKDFDERLRSLLKCYDRPFEPEILQRGDFWVLSNYIRADHGVLKCHEAVTYTTHSDYTFLDNLVPLLERWNAPISIAMHAPGTDFQPTLDSIKYLRDCLPESNLVRMFVTFHIFFSTKHIPKTVPKHYTVLKTGYNCTLPAPYVNVSLGHLYKTQKKLLYPVNVGRNIARDAATTHFILASDIELYPSPGLMKKFLEMIARNEAYLHRTAPRVFPLSIFEVEGSAPVPRDKTELQEFLRTGKAIPFHKRVCASCHGVPKSKEWMAANETDDLCVFHIGKRTGYFVHWEPIYIGTHAEPHYDERLSWEGKSDKMTQGYALCVLDYEFHILDNAFLVHKPGIKVLKKDNRRAMLASKTNQLIRKIIYPELKIMYGTRKGCAV</sequence>
<evidence type="ECO:0000256" key="1">
    <source>
        <dbReference type="SAM" id="MobiDB-lite"/>
    </source>
</evidence>
<reference evidence="2" key="1">
    <citation type="submission" date="2020-05" db="UniProtKB">
        <authorList>
            <consortium name="EnsemblMetazoa"/>
        </authorList>
    </citation>
    <scope>IDENTIFICATION</scope>
    <source>
        <strain evidence="2">Yale</strain>
    </source>
</reference>
<dbReference type="EnsemblMetazoa" id="GMOY009178-RA">
    <property type="protein sequence ID" value="GMOY009178-PA"/>
    <property type="gene ID" value="GMOY009178"/>
</dbReference>
<protein>
    <recommendedName>
        <fullName evidence="4">N-acetyllactosaminide beta-1,3-N-acetylglucosaminyltransferase</fullName>
    </recommendedName>
</protein>
<feature type="region of interest" description="Disordered" evidence="1">
    <location>
        <begin position="303"/>
        <end position="454"/>
    </location>
</feature>
<feature type="compositionally biased region" description="Basic and acidic residues" evidence="1">
    <location>
        <begin position="223"/>
        <end position="237"/>
    </location>
</feature>
<dbReference type="VEuPathDB" id="VectorBase:GMOY009178"/>
<evidence type="ECO:0008006" key="4">
    <source>
        <dbReference type="Google" id="ProtNLM"/>
    </source>
</evidence>
<evidence type="ECO:0000313" key="3">
    <source>
        <dbReference type="Proteomes" id="UP000092444"/>
    </source>
</evidence>
<dbReference type="Pfam" id="PF13896">
    <property type="entry name" value="Glyco_transf_49"/>
    <property type="match status" value="1"/>
</dbReference>
<feature type="compositionally biased region" description="Basic and acidic residues" evidence="1">
    <location>
        <begin position="329"/>
        <end position="346"/>
    </location>
</feature>
<feature type="compositionally biased region" description="Polar residues" evidence="1">
    <location>
        <begin position="128"/>
        <end position="140"/>
    </location>
</feature>
<feature type="compositionally biased region" description="Polar residues" evidence="1">
    <location>
        <begin position="365"/>
        <end position="378"/>
    </location>
</feature>
<feature type="compositionally biased region" description="Polar residues" evidence="1">
    <location>
        <begin position="388"/>
        <end position="409"/>
    </location>
</feature>